<name>A0A0N5D9W4_THECL</name>
<keyword evidence="6" id="KW-0808">Transferase</keyword>
<evidence type="ECO:0000256" key="7">
    <source>
        <dbReference type="ARBA" id="ARBA00022691"/>
    </source>
</evidence>
<dbReference type="OrthoDB" id="407325at2759"/>
<evidence type="ECO:0000313" key="12">
    <source>
        <dbReference type="WBParaSite" id="TCLT_0000993701-mRNA-1"/>
    </source>
</evidence>
<proteinExistence type="inferred from homology"/>
<evidence type="ECO:0000256" key="9">
    <source>
        <dbReference type="ARBA" id="ARBA00038126"/>
    </source>
</evidence>
<dbReference type="GO" id="GO:0018064">
    <property type="term" value="F:protein-L-histidine N-tele-methyltransferase activity"/>
    <property type="evidence" value="ECO:0007669"/>
    <property type="project" value="UniProtKB-EC"/>
</dbReference>
<organism evidence="12">
    <name type="scientific">Thelazia callipaeda</name>
    <name type="common">Oriental eyeworm</name>
    <name type="synonym">Parasitic nematode</name>
    <dbReference type="NCBI Taxonomy" id="103827"/>
    <lineage>
        <taxon>Eukaryota</taxon>
        <taxon>Metazoa</taxon>
        <taxon>Ecdysozoa</taxon>
        <taxon>Nematoda</taxon>
        <taxon>Chromadorea</taxon>
        <taxon>Rhabditida</taxon>
        <taxon>Spirurina</taxon>
        <taxon>Spiruromorpha</taxon>
        <taxon>Thelazioidea</taxon>
        <taxon>Thelaziidae</taxon>
        <taxon>Thelazia</taxon>
    </lineage>
</organism>
<dbReference type="GO" id="GO:0005634">
    <property type="term" value="C:nucleus"/>
    <property type="evidence" value="ECO:0007669"/>
    <property type="project" value="UniProtKB-SubCell"/>
</dbReference>
<comment type="similarity">
    <text evidence="9">Belongs to the methyltransferase superfamily. METTL18 family.</text>
</comment>
<dbReference type="Gene3D" id="3.40.50.150">
    <property type="entry name" value="Vaccinia Virus protein VP39"/>
    <property type="match status" value="1"/>
</dbReference>
<keyword evidence="11" id="KW-1185">Reference proteome</keyword>
<keyword evidence="4" id="KW-0963">Cytoplasm</keyword>
<evidence type="ECO:0000256" key="8">
    <source>
        <dbReference type="ARBA" id="ARBA00023242"/>
    </source>
</evidence>
<reference evidence="10 11" key="2">
    <citation type="submission" date="2018-11" db="EMBL/GenBank/DDBJ databases">
        <authorList>
            <consortium name="Pathogen Informatics"/>
        </authorList>
    </citation>
    <scope>NUCLEOTIDE SEQUENCE [LARGE SCALE GENOMIC DNA]</scope>
</reference>
<keyword evidence="7" id="KW-0949">S-adenosyl-L-methionine</keyword>
<dbReference type="PANTHER" id="PTHR14614:SF39">
    <property type="entry name" value="HISTIDINE PROTEIN METHYLTRANSFERASE 1 HOMOLOG"/>
    <property type="match status" value="1"/>
</dbReference>
<dbReference type="CDD" id="cd02440">
    <property type="entry name" value="AdoMet_MTases"/>
    <property type="match status" value="1"/>
</dbReference>
<dbReference type="AlphaFoldDB" id="A0A0N5D9W4"/>
<evidence type="ECO:0000256" key="4">
    <source>
        <dbReference type="ARBA" id="ARBA00022490"/>
    </source>
</evidence>
<dbReference type="Pfam" id="PF10294">
    <property type="entry name" value="Methyltransf_16"/>
    <property type="match status" value="1"/>
</dbReference>
<dbReference type="OMA" id="GKCIMIN"/>
<dbReference type="GO" id="GO:0005737">
    <property type="term" value="C:cytoplasm"/>
    <property type="evidence" value="ECO:0007669"/>
    <property type="project" value="UniProtKB-SubCell"/>
</dbReference>
<gene>
    <name evidence="10" type="ORF">TCLT_LOCUS9926</name>
</gene>
<evidence type="ECO:0000256" key="3">
    <source>
        <dbReference type="ARBA" id="ARBA00012533"/>
    </source>
</evidence>
<evidence type="ECO:0000256" key="1">
    <source>
        <dbReference type="ARBA" id="ARBA00004123"/>
    </source>
</evidence>
<dbReference type="SUPFAM" id="SSF53335">
    <property type="entry name" value="S-adenosyl-L-methionine-dependent methyltransferases"/>
    <property type="match status" value="1"/>
</dbReference>
<dbReference type="EC" id="2.1.1.85" evidence="3"/>
<dbReference type="Proteomes" id="UP000276776">
    <property type="component" value="Unassembled WGS sequence"/>
</dbReference>
<dbReference type="PANTHER" id="PTHR14614">
    <property type="entry name" value="HEPATOCELLULAR CARCINOMA-ASSOCIATED ANTIGEN"/>
    <property type="match status" value="1"/>
</dbReference>
<dbReference type="GO" id="GO:0032259">
    <property type="term" value="P:methylation"/>
    <property type="evidence" value="ECO:0007669"/>
    <property type="project" value="UniProtKB-KW"/>
</dbReference>
<dbReference type="STRING" id="103827.A0A0N5D9W4"/>
<keyword evidence="5" id="KW-0489">Methyltransferase</keyword>
<keyword evidence="8" id="KW-0539">Nucleus</keyword>
<comment type="subcellular location">
    <subcellularLocation>
        <location evidence="2">Cytoplasm</location>
    </subcellularLocation>
    <subcellularLocation>
        <location evidence="1">Nucleus</location>
    </subcellularLocation>
</comment>
<evidence type="ECO:0000313" key="10">
    <source>
        <dbReference type="EMBL" id="VDN07594.1"/>
    </source>
</evidence>
<evidence type="ECO:0000256" key="6">
    <source>
        <dbReference type="ARBA" id="ARBA00022679"/>
    </source>
</evidence>
<evidence type="ECO:0000313" key="11">
    <source>
        <dbReference type="Proteomes" id="UP000276776"/>
    </source>
</evidence>
<dbReference type="WBParaSite" id="TCLT_0000993701-mRNA-1">
    <property type="protein sequence ID" value="TCLT_0000993701-mRNA-1"/>
    <property type="gene ID" value="TCLT_0000993701"/>
</dbReference>
<dbReference type="EMBL" id="UYYF01004918">
    <property type="protein sequence ID" value="VDN07594.1"/>
    <property type="molecule type" value="Genomic_DNA"/>
</dbReference>
<dbReference type="InterPro" id="IPR029063">
    <property type="entry name" value="SAM-dependent_MTases_sf"/>
</dbReference>
<reference evidence="12" key="1">
    <citation type="submission" date="2017-02" db="UniProtKB">
        <authorList>
            <consortium name="WormBaseParasite"/>
        </authorList>
    </citation>
    <scope>IDENTIFICATION</scope>
</reference>
<sequence>MDECISNGRNIVDVKLSSGHHLCYINQTGVLTNVLERGYQRDSSLQFITQSDLTPGIYEGGFKVWECSIDLCEYIDLLEPQIFKDKKVLEVGCGAGLPSMLLLYKGAREVALQDYNEVVINCFTRDNFKANNLCLERCRFYACDWTTLRGKISNEKFDIILTSETIYNKQYYGDLHDLFDAALSTDGIIFLAAKMYYFGVGGDMPTFQEYVRTRGVFDSCVCWSSNSNVSRRIIKLLRHR</sequence>
<evidence type="ECO:0000256" key="5">
    <source>
        <dbReference type="ARBA" id="ARBA00022603"/>
    </source>
</evidence>
<dbReference type="InterPro" id="IPR019410">
    <property type="entry name" value="Methyltransf_16"/>
</dbReference>
<accession>A0A0N5D9W4</accession>
<protein>
    <recommendedName>
        <fullName evidence="3">protein-histidine N-methyltransferase</fullName>
        <ecNumber evidence="3">2.1.1.85</ecNumber>
    </recommendedName>
</protein>
<evidence type="ECO:0000256" key="2">
    <source>
        <dbReference type="ARBA" id="ARBA00004496"/>
    </source>
</evidence>